<dbReference type="SUPFAM" id="SSF53098">
    <property type="entry name" value="Ribonuclease H-like"/>
    <property type="match status" value="1"/>
</dbReference>
<evidence type="ECO:0000256" key="1">
    <source>
        <dbReference type="SAM" id="MobiDB-lite"/>
    </source>
</evidence>
<dbReference type="InterPro" id="IPR012337">
    <property type="entry name" value="RNaseH-like_sf"/>
</dbReference>
<proteinExistence type="predicted"/>
<evidence type="ECO:0000259" key="2">
    <source>
        <dbReference type="Pfam" id="PF05699"/>
    </source>
</evidence>
<dbReference type="EMBL" id="JH659566">
    <property type="protein sequence ID" value="EXK23708.1"/>
    <property type="molecule type" value="Genomic_DNA"/>
</dbReference>
<sequence length="109" mass="12358">MTILLQAEDAASSSTHAVGDEYSDWFRDVHKSDQNILDPISYWYERREEYPRLSQMALDVLSVLPMSTSSNSENEFLKQQPHTARNTPARGRNGFDGSFHLPPDVLMAA</sequence>
<dbReference type="VEuPathDB" id="FungiDB:FOMG_19531"/>
<organism evidence="3">
    <name type="scientific">Fusarium oxysporum f. sp. melonis 26406</name>
    <dbReference type="NCBI Taxonomy" id="1089452"/>
    <lineage>
        <taxon>Eukaryota</taxon>
        <taxon>Fungi</taxon>
        <taxon>Dikarya</taxon>
        <taxon>Ascomycota</taxon>
        <taxon>Pezizomycotina</taxon>
        <taxon>Sordariomycetes</taxon>
        <taxon>Hypocreomycetidae</taxon>
        <taxon>Hypocreales</taxon>
        <taxon>Nectriaceae</taxon>
        <taxon>Fusarium</taxon>
        <taxon>Fusarium oxysporum species complex</taxon>
    </lineage>
</organism>
<dbReference type="Proteomes" id="UP000030703">
    <property type="component" value="Unassembled WGS sequence"/>
</dbReference>
<evidence type="ECO:0000313" key="3">
    <source>
        <dbReference type="EMBL" id="EXK23708.1"/>
    </source>
</evidence>
<dbReference type="HOGENOM" id="CLU_2184098_0_0_1"/>
<dbReference type="Pfam" id="PF05699">
    <property type="entry name" value="Dimer_Tnp_hAT"/>
    <property type="match status" value="1"/>
</dbReference>
<dbReference type="GO" id="GO:0046983">
    <property type="term" value="F:protein dimerization activity"/>
    <property type="evidence" value="ECO:0007669"/>
    <property type="project" value="InterPro"/>
</dbReference>
<name>W9Z613_FUSOX</name>
<reference evidence="3" key="2">
    <citation type="submission" date="2012-05" db="EMBL/GenBank/DDBJ databases">
        <title>Annotation of the Genome Sequence of Fusarium oxysporum f. sp. melonis 26406.</title>
        <authorList>
            <consortium name="The Broad Institute Genomics Platform"/>
            <person name="Ma L.-J."/>
            <person name="Corby-Kistler H."/>
            <person name="Broz K."/>
            <person name="Gale L.R."/>
            <person name="Jonkers W."/>
            <person name="O'Donnell K."/>
            <person name="Ploetz R."/>
            <person name="Steinberg C."/>
            <person name="Schwartz D.C."/>
            <person name="VanEtten H."/>
            <person name="Zhou S."/>
            <person name="Young S.K."/>
            <person name="Zeng Q."/>
            <person name="Gargeya S."/>
            <person name="Fitzgerald M."/>
            <person name="Abouelleil A."/>
            <person name="Alvarado L."/>
            <person name="Chapman S.B."/>
            <person name="Gainer-Dewar J."/>
            <person name="Goldberg J."/>
            <person name="Griggs A."/>
            <person name="Gujja S."/>
            <person name="Hansen M."/>
            <person name="Howarth C."/>
            <person name="Imamovic A."/>
            <person name="Ireland A."/>
            <person name="Larimer J."/>
            <person name="McCowan C."/>
            <person name="Murphy C."/>
            <person name="Pearson M."/>
            <person name="Poon T.W."/>
            <person name="Priest M."/>
            <person name="Roberts A."/>
            <person name="Saif S."/>
            <person name="Shea T."/>
            <person name="Sykes S."/>
            <person name="Wortman J."/>
            <person name="Nusbaum C."/>
            <person name="Birren B."/>
        </authorList>
    </citation>
    <scope>NUCLEOTIDE SEQUENCE</scope>
    <source>
        <strain evidence="3">26406</strain>
    </source>
</reference>
<reference evidence="3" key="1">
    <citation type="submission" date="2012-04" db="EMBL/GenBank/DDBJ databases">
        <title>The Genome Sequence of Fusarium oxysporum melonis.</title>
        <authorList>
            <consortium name="The Broad Institute Genome Sequencing Platform"/>
            <person name="Ma L.-J."/>
            <person name="Gale L.R."/>
            <person name="Schwartz D.C."/>
            <person name="Zhou S."/>
            <person name="Corby-Kistler H."/>
            <person name="Young S.K."/>
            <person name="Zeng Q."/>
            <person name="Gargeya S."/>
            <person name="Fitzgerald M."/>
            <person name="Haas B."/>
            <person name="Abouelleil A."/>
            <person name="Alvarado L."/>
            <person name="Arachchi H.M."/>
            <person name="Berlin A."/>
            <person name="Brown A."/>
            <person name="Chapman S.B."/>
            <person name="Chen Z."/>
            <person name="Dunbar C."/>
            <person name="Freedman E."/>
            <person name="Gearin G."/>
            <person name="Goldberg J."/>
            <person name="Griggs A."/>
            <person name="Gujja S."/>
            <person name="Heiman D."/>
            <person name="Howarth C."/>
            <person name="Larson L."/>
            <person name="Lui A."/>
            <person name="MacDonald P.J.P."/>
            <person name="Montmayeur A."/>
            <person name="Murphy C."/>
            <person name="Neiman D."/>
            <person name="Pearson M."/>
            <person name="Priest M."/>
            <person name="Roberts A."/>
            <person name="Saif S."/>
            <person name="Shea T."/>
            <person name="Shenoy N."/>
            <person name="Sisk P."/>
            <person name="Stolte C."/>
            <person name="Sykes S."/>
            <person name="Wortman J."/>
            <person name="Nusbaum C."/>
            <person name="Birren B."/>
        </authorList>
    </citation>
    <scope>NUCLEOTIDE SEQUENCE</scope>
    <source>
        <strain evidence="3">26406</strain>
    </source>
</reference>
<feature type="domain" description="HAT C-terminal dimerisation" evidence="2">
    <location>
        <begin position="24"/>
        <end position="78"/>
    </location>
</feature>
<gene>
    <name evidence="3" type="ORF">FOMG_19531</name>
</gene>
<dbReference type="AlphaFoldDB" id="W9Z613"/>
<dbReference type="InterPro" id="IPR008906">
    <property type="entry name" value="HATC_C_dom"/>
</dbReference>
<accession>W9Z613</accession>
<protein>
    <recommendedName>
        <fullName evidence="2">HAT C-terminal dimerisation domain-containing protein</fullName>
    </recommendedName>
</protein>
<feature type="region of interest" description="Disordered" evidence="1">
    <location>
        <begin position="71"/>
        <end position="103"/>
    </location>
</feature>